<accession>A0A7K3LNG3</accession>
<dbReference type="PANTHER" id="PTHR20854">
    <property type="entry name" value="INOSITOL MONOPHOSPHATASE"/>
    <property type="match status" value="1"/>
</dbReference>
<dbReference type="PRINTS" id="PR00377">
    <property type="entry name" value="IMPHPHTASES"/>
</dbReference>
<feature type="binding site" evidence="6">
    <location>
        <position position="87"/>
    </location>
    <ligand>
        <name>Mg(2+)</name>
        <dbReference type="ChEBI" id="CHEBI:18420"/>
        <label>1</label>
        <note>catalytic</note>
    </ligand>
</feature>
<evidence type="ECO:0000313" key="7">
    <source>
        <dbReference type="EMBL" id="NDK89790.1"/>
    </source>
</evidence>
<dbReference type="GO" id="GO:0006020">
    <property type="term" value="P:inositol metabolic process"/>
    <property type="evidence" value="ECO:0007669"/>
    <property type="project" value="TreeGrafter"/>
</dbReference>
<dbReference type="InterPro" id="IPR000760">
    <property type="entry name" value="Inositol_monophosphatase-like"/>
</dbReference>
<evidence type="ECO:0000256" key="6">
    <source>
        <dbReference type="PIRSR" id="PIRSR600760-2"/>
    </source>
</evidence>
<dbReference type="EMBL" id="JAADZU010000024">
    <property type="protein sequence ID" value="NDK89790.1"/>
    <property type="molecule type" value="Genomic_DNA"/>
</dbReference>
<dbReference type="GO" id="GO:0046854">
    <property type="term" value="P:phosphatidylinositol phosphate biosynthetic process"/>
    <property type="evidence" value="ECO:0007669"/>
    <property type="project" value="InterPro"/>
</dbReference>
<keyword evidence="5 6" id="KW-0460">Magnesium</keyword>
<proteinExistence type="predicted"/>
<dbReference type="Pfam" id="PF00459">
    <property type="entry name" value="Inositol_P"/>
    <property type="match status" value="1"/>
</dbReference>
<gene>
    <name evidence="7" type="ORF">GYA93_09395</name>
</gene>
<evidence type="ECO:0000256" key="2">
    <source>
        <dbReference type="ARBA" id="ARBA00013106"/>
    </source>
</evidence>
<dbReference type="GO" id="GO:0046872">
    <property type="term" value="F:metal ion binding"/>
    <property type="evidence" value="ECO:0007669"/>
    <property type="project" value="UniProtKB-KW"/>
</dbReference>
<keyword evidence="3 6" id="KW-0479">Metal-binding</keyword>
<dbReference type="RefSeq" id="WP_053777800.1">
    <property type="nucleotide sequence ID" value="NZ_JAADZU010000024.1"/>
</dbReference>
<dbReference type="SUPFAM" id="SSF56655">
    <property type="entry name" value="Carbohydrate phosphatase"/>
    <property type="match status" value="1"/>
</dbReference>
<dbReference type="PANTHER" id="PTHR20854:SF4">
    <property type="entry name" value="INOSITOL-1-MONOPHOSPHATASE-RELATED"/>
    <property type="match status" value="1"/>
</dbReference>
<evidence type="ECO:0000313" key="8">
    <source>
        <dbReference type="Proteomes" id="UP000466307"/>
    </source>
</evidence>
<evidence type="ECO:0000256" key="1">
    <source>
        <dbReference type="ARBA" id="ARBA00001033"/>
    </source>
</evidence>
<feature type="binding site" evidence="6">
    <location>
        <position position="218"/>
    </location>
    <ligand>
        <name>Mg(2+)</name>
        <dbReference type="ChEBI" id="CHEBI:18420"/>
        <label>1</label>
        <note>catalytic</note>
    </ligand>
</feature>
<dbReference type="GO" id="GO:0008934">
    <property type="term" value="F:inositol monophosphate 1-phosphatase activity"/>
    <property type="evidence" value="ECO:0007669"/>
    <property type="project" value="TreeGrafter"/>
</dbReference>
<comment type="cofactor">
    <cofactor evidence="6">
        <name>Mg(2+)</name>
        <dbReference type="ChEBI" id="CHEBI:18420"/>
    </cofactor>
</comment>
<keyword evidence="4" id="KW-0378">Hydrolase</keyword>
<dbReference type="PROSITE" id="PS00629">
    <property type="entry name" value="IMP_1"/>
    <property type="match status" value="1"/>
</dbReference>
<dbReference type="CDD" id="cd01637">
    <property type="entry name" value="IMPase_like"/>
    <property type="match status" value="1"/>
</dbReference>
<name>A0A7K3LNG3_9ACTN</name>
<dbReference type="Proteomes" id="UP000466307">
    <property type="component" value="Unassembled WGS sequence"/>
</dbReference>
<evidence type="ECO:0000256" key="3">
    <source>
        <dbReference type="ARBA" id="ARBA00022723"/>
    </source>
</evidence>
<reference evidence="7 8" key="1">
    <citation type="submission" date="2020-01" db="EMBL/GenBank/DDBJ databases">
        <title>Investigation of new actinobacteria for the biodesulphurisation of diesel fuel.</title>
        <authorList>
            <person name="Athi Narayanan S.M."/>
        </authorList>
    </citation>
    <scope>NUCLEOTIDE SEQUENCE [LARGE SCALE GENOMIC DNA]</scope>
    <source>
        <strain evidence="7 8">213E</strain>
    </source>
</reference>
<dbReference type="EC" id="3.1.3.25" evidence="2"/>
<dbReference type="PROSITE" id="PS00630">
    <property type="entry name" value="IMP_2"/>
    <property type="match status" value="1"/>
</dbReference>
<dbReference type="Gene3D" id="3.30.540.10">
    <property type="entry name" value="Fructose-1,6-Bisphosphatase, subunit A, domain 1"/>
    <property type="match status" value="1"/>
</dbReference>
<feature type="binding site" evidence="6">
    <location>
        <position position="71"/>
    </location>
    <ligand>
        <name>Mg(2+)</name>
        <dbReference type="ChEBI" id="CHEBI:18420"/>
        <label>1</label>
        <note>catalytic</note>
    </ligand>
</feature>
<evidence type="ECO:0000256" key="4">
    <source>
        <dbReference type="ARBA" id="ARBA00022801"/>
    </source>
</evidence>
<organism evidence="7 8">
    <name type="scientific">Gordonia desulfuricans</name>
    <dbReference type="NCBI Taxonomy" id="89051"/>
    <lineage>
        <taxon>Bacteria</taxon>
        <taxon>Bacillati</taxon>
        <taxon>Actinomycetota</taxon>
        <taxon>Actinomycetes</taxon>
        <taxon>Mycobacteriales</taxon>
        <taxon>Gordoniaceae</taxon>
        <taxon>Gordonia</taxon>
    </lineage>
</organism>
<feature type="binding site" evidence="6">
    <location>
        <position position="90"/>
    </location>
    <ligand>
        <name>Mg(2+)</name>
        <dbReference type="ChEBI" id="CHEBI:18420"/>
        <label>2</label>
    </ligand>
</feature>
<comment type="catalytic activity">
    <reaction evidence="1">
        <text>a myo-inositol phosphate + H2O = myo-inositol + phosphate</text>
        <dbReference type="Rhea" id="RHEA:24056"/>
        <dbReference type="ChEBI" id="CHEBI:15377"/>
        <dbReference type="ChEBI" id="CHEBI:17268"/>
        <dbReference type="ChEBI" id="CHEBI:43474"/>
        <dbReference type="ChEBI" id="CHEBI:84139"/>
        <dbReference type="EC" id="3.1.3.25"/>
    </reaction>
</comment>
<dbReference type="AlphaFoldDB" id="A0A7K3LNG3"/>
<dbReference type="GO" id="GO:0007165">
    <property type="term" value="P:signal transduction"/>
    <property type="evidence" value="ECO:0007669"/>
    <property type="project" value="TreeGrafter"/>
</dbReference>
<dbReference type="Gene3D" id="3.40.190.80">
    <property type="match status" value="1"/>
</dbReference>
<evidence type="ECO:0000256" key="5">
    <source>
        <dbReference type="ARBA" id="ARBA00022842"/>
    </source>
</evidence>
<dbReference type="InterPro" id="IPR020583">
    <property type="entry name" value="Inositol_monoP_metal-BS"/>
</dbReference>
<dbReference type="InterPro" id="IPR020550">
    <property type="entry name" value="Inositol_monophosphatase_CS"/>
</dbReference>
<sequence>MTIGTDLDLPRLLHIAGGILDGVSAEFVAGLGAPSAVSKGRTDFATQVDLDLERRISAELADRTGIAVHGEEFGGPPVDEGVVWVLDPVDGTFNYSAGIPFTGILLALLVEGRSVLGLTWMPLSGQRFAGHVDGPLLCNGEPALVQPPARLSEAAIAFGAFNAAHGGRYAGARRADLLRALSGRVARVRMTGSTGADMAYAACGAFGAAIAFGRHPWDNAAGAALVAAAGGVATDLAGNPWTVTSPSLVAGAPGIHREVMAVIDEVIDGDWSGRDDLDEEEQTR</sequence>
<keyword evidence="8" id="KW-1185">Reference proteome</keyword>
<comment type="caution">
    <text evidence="7">The sequence shown here is derived from an EMBL/GenBank/DDBJ whole genome shotgun (WGS) entry which is preliminary data.</text>
</comment>
<protein>
    <recommendedName>
        <fullName evidence="2">inositol-phosphate phosphatase</fullName>
        <ecNumber evidence="2">3.1.3.25</ecNumber>
    </recommendedName>
</protein>